<evidence type="ECO:0000256" key="3">
    <source>
        <dbReference type="ARBA" id="ARBA00023163"/>
    </source>
</evidence>
<reference evidence="7 8" key="2">
    <citation type="journal article" date="2011" name="J. Antibiot.">
        <title>Furaquinocins I and J: novel polyketide isoprenoid hybrid compounds from Streptomyces reveromyceticus SN-593.</title>
        <authorList>
            <person name="Panthee S."/>
            <person name="Takahashi S."/>
            <person name="Takagi H."/>
            <person name="Nogawa T."/>
            <person name="Oowada E."/>
            <person name="Uramoto M."/>
            <person name="Osada H."/>
        </authorList>
    </citation>
    <scope>NUCLEOTIDE SEQUENCE [LARGE SCALE GENOMIC DNA]</scope>
    <source>
        <strain evidence="7 8">SN-593</strain>
    </source>
</reference>
<feature type="domain" description="IclR-ED" evidence="6">
    <location>
        <begin position="62"/>
        <end position="245"/>
    </location>
</feature>
<name>A0A7U3UVW9_9ACTN</name>
<reference evidence="7 8" key="1">
    <citation type="journal article" date="2010" name="J. Bacteriol.">
        <title>Biochemical characterization of a novel indole prenyltransferase from Streptomyces sp. SN-593.</title>
        <authorList>
            <person name="Takahashi S."/>
            <person name="Takagi H."/>
            <person name="Toyoda A."/>
            <person name="Uramoto M."/>
            <person name="Nogawa T."/>
            <person name="Ueki M."/>
            <person name="Sakaki Y."/>
            <person name="Osada H."/>
        </authorList>
    </citation>
    <scope>NUCLEOTIDE SEQUENCE [LARGE SCALE GENOMIC DNA]</scope>
    <source>
        <strain evidence="7 8">SN-593</strain>
    </source>
</reference>
<dbReference type="InterPro" id="IPR029016">
    <property type="entry name" value="GAF-like_dom_sf"/>
</dbReference>
<dbReference type="PANTHER" id="PTHR30136:SF24">
    <property type="entry name" value="HTH-TYPE TRANSCRIPTIONAL REPRESSOR ALLR"/>
    <property type="match status" value="1"/>
</dbReference>
<dbReference type="AlphaFoldDB" id="A0A7U3UVW9"/>
<dbReference type="KEGG" id="arev:RVR_6525"/>
<protein>
    <submittedName>
        <fullName evidence="7">Putative IclR family transcriptional regulator</fullName>
    </submittedName>
</protein>
<dbReference type="SUPFAM" id="SSF55781">
    <property type="entry name" value="GAF domain-like"/>
    <property type="match status" value="1"/>
</dbReference>
<dbReference type="CDD" id="cd00090">
    <property type="entry name" value="HTH_ARSR"/>
    <property type="match status" value="1"/>
</dbReference>
<dbReference type="Gene3D" id="1.10.10.10">
    <property type="entry name" value="Winged helix-like DNA-binding domain superfamily/Winged helix DNA-binding domain"/>
    <property type="match status" value="1"/>
</dbReference>
<dbReference type="Pfam" id="PF09339">
    <property type="entry name" value="HTH_IclR"/>
    <property type="match status" value="1"/>
</dbReference>
<keyword evidence="1" id="KW-0805">Transcription regulation</keyword>
<dbReference type="Gene3D" id="3.30.450.40">
    <property type="match status" value="1"/>
</dbReference>
<dbReference type="Pfam" id="PF01614">
    <property type="entry name" value="IclR_C"/>
    <property type="match status" value="1"/>
</dbReference>
<dbReference type="GO" id="GO:0045892">
    <property type="term" value="P:negative regulation of DNA-templated transcription"/>
    <property type="evidence" value="ECO:0007669"/>
    <property type="project" value="TreeGrafter"/>
</dbReference>
<evidence type="ECO:0000256" key="1">
    <source>
        <dbReference type="ARBA" id="ARBA00023015"/>
    </source>
</evidence>
<dbReference type="InterPro" id="IPR011991">
    <property type="entry name" value="ArsR-like_HTH"/>
</dbReference>
<accession>A0A7U3UVW9</accession>
<evidence type="ECO:0000313" key="8">
    <source>
        <dbReference type="Proteomes" id="UP000595703"/>
    </source>
</evidence>
<gene>
    <name evidence="7" type="ORF">RVR_6525</name>
</gene>
<evidence type="ECO:0000259" key="5">
    <source>
        <dbReference type="PROSITE" id="PS51077"/>
    </source>
</evidence>
<feature type="compositionally biased region" description="Low complexity" evidence="4">
    <location>
        <begin position="273"/>
        <end position="295"/>
    </location>
</feature>
<dbReference type="SMART" id="SM00346">
    <property type="entry name" value="HTH_ICLR"/>
    <property type="match status" value="1"/>
</dbReference>
<feature type="region of interest" description="Disordered" evidence="4">
    <location>
        <begin position="241"/>
        <end position="326"/>
    </location>
</feature>
<keyword evidence="3" id="KW-0804">Transcription</keyword>
<dbReference type="PANTHER" id="PTHR30136">
    <property type="entry name" value="HELIX-TURN-HELIX TRANSCRIPTIONAL REGULATOR, ICLR FAMILY"/>
    <property type="match status" value="1"/>
</dbReference>
<proteinExistence type="predicted"/>
<dbReference type="InterPro" id="IPR014757">
    <property type="entry name" value="Tscrpt_reg_IclR_C"/>
</dbReference>
<dbReference type="GO" id="GO:0003677">
    <property type="term" value="F:DNA binding"/>
    <property type="evidence" value="ECO:0007669"/>
    <property type="project" value="UniProtKB-KW"/>
</dbReference>
<dbReference type="InterPro" id="IPR036390">
    <property type="entry name" value="WH_DNA-bd_sf"/>
</dbReference>
<dbReference type="InterPro" id="IPR036388">
    <property type="entry name" value="WH-like_DNA-bd_sf"/>
</dbReference>
<dbReference type="InterPro" id="IPR005471">
    <property type="entry name" value="Tscrpt_reg_IclR_N"/>
</dbReference>
<dbReference type="EMBL" id="AP018365">
    <property type="protein sequence ID" value="BBA99764.1"/>
    <property type="molecule type" value="Genomic_DNA"/>
</dbReference>
<evidence type="ECO:0000256" key="4">
    <source>
        <dbReference type="SAM" id="MobiDB-lite"/>
    </source>
</evidence>
<dbReference type="GO" id="GO:0003700">
    <property type="term" value="F:DNA-binding transcription factor activity"/>
    <property type="evidence" value="ECO:0007669"/>
    <property type="project" value="TreeGrafter"/>
</dbReference>
<dbReference type="PROSITE" id="PS51077">
    <property type="entry name" value="HTH_ICLR"/>
    <property type="match status" value="1"/>
</dbReference>
<sequence>MSQTVDRALSILPLLAEGPAGLEQVAARLDVHKSTALRLLRTLHEHGLVYRQRDQRYRLGARLFALAQQAVEALDIREIAHPHLAALNERTGHTVHLAVYEQGEVVYIDKVDSRYPVRMHSRIGRPVAITVAAVAKLLLADLPEPERRTVAERLDYPRYTARSTPDAAAFLAELERVRAQGWASDLGGHEESINCVGAPIHGPDGRVWAAMSLSAPNVVVGADALLRLRPLILRTAHAVGEELSGRPGGPPATGADGDPFDGEGTDGGAARTEAPPAGPACAGPASAGSPAAGPAPAEPAPAGPAHEEPSGAEPGGDVTNDEDTDA</sequence>
<dbReference type="Proteomes" id="UP000595703">
    <property type="component" value="Chromosome"/>
</dbReference>
<organism evidence="7 8">
    <name type="scientific">Actinacidiphila reveromycinica</name>
    <dbReference type="NCBI Taxonomy" id="659352"/>
    <lineage>
        <taxon>Bacteria</taxon>
        <taxon>Bacillati</taxon>
        <taxon>Actinomycetota</taxon>
        <taxon>Actinomycetes</taxon>
        <taxon>Kitasatosporales</taxon>
        <taxon>Streptomycetaceae</taxon>
        <taxon>Actinacidiphila</taxon>
    </lineage>
</organism>
<evidence type="ECO:0000313" key="7">
    <source>
        <dbReference type="EMBL" id="BBA99764.1"/>
    </source>
</evidence>
<reference evidence="7 8" key="3">
    <citation type="journal article" date="2011" name="Nat. Chem. Biol.">
        <title>Reveromycin A biosynthesis uses RevG and RevJ for stereospecific spiroacetal formation.</title>
        <authorList>
            <person name="Takahashi S."/>
            <person name="Toyoda A."/>
            <person name="Sekiyama Y."/>
            <person name="Takagi H."/>
            <person name="Nogawa T."/>
            <person name="Uramoto M."/>
            <person name="Suzuki R."/>
            <person name="Koshino H."/>
            <person name="Kumano T."/>
            <person name="Panthee S."/>
            <person name="Dairi T."/>
            <person name="Ishikawa J."/>
            <person name="Ikeda H."/>
            <person name="Sakaki Y."/>
            <person name="Osada H."/>
        </authorList>
    </citation>
    <scope>NUCLEOTIDE SEQUENCE [LARGE SCALE GENOMIC DNA]</scope>
    <source>
        <strain evidence="7 8">SN-593</strain>
    </source>
</reference>
<keyword evidence="2" id="KW-0238">DNA-binding</keyword>
<reference evidence="7 8" key="4">
    <citation type="journal article" date="2020" name="Sci. Rep.">
        <title>beta-carboline chemical signals induce reveromycin production through a LuxR family regulator in Streptomyces sp. SN-593.</title>
        <authorList>
            <person name="Panthee S."/>
            <person name="Kito N."/>
            <person name="Hayashi T."/>
            <person name="Shimizu T."/>
            <person name="Ishikawa J."/>
            <person name="Hamamoto H."/>
            <person name="Osada H."/>
            <person name="Takahashi S."/>
        </authorList>
    </citation>
    <scope>NUCLEOTIDE SEQUENCE [LARGE SCALE GENOMIC DNA]</scope>
    <source>
        <strain evidence="7 8">SN-593</strain>
    </source>
</reference>
<dbReference type="InterPro" id="IPR050707">
    <property type="entry name" value="HTH_MetabolicPath_Reg"/>
</dbReference>
<feature type="domain" description="HTH iclR-type" evidence="5">
    <location>
        <begin position="2"/>
        <end position="61"/>
    </location>
</feature>
<dbReference type="PROSITE" id="PS51078">
    <property type="entry name" value="ICLR_ED"/>
    <property type="match status" value="1"/>
</dbReference>
<dbReference type="SUPFAM" id="SSF46785">
    <property type="entry name" value="Winged helix' DNA-binding domain"/>
    <property type="match status" value="1"/>
</dbReference>
<evidence type="ECO:0000256" key="2">
    <source>
        <dbReference type="ARBA" id="ARBA00023125"/>
    </source>
</evidence>
<keyword evidence="8" id="KW-1185">Reference proteome</keyword>
<evidence type="ECO:0000259" key="6">
    <source>
        <dbReference type="PROSITE" id="PS51078"/>
    </source>
</evidence>